<sequence length="293" mass="32663">MSRIAYVNGRYLPHREASTHIEDRGYQFADAVYEVVHVHDGRFVDDGPHLDRLERSLREIRIPMPMSRAALRRVLAEVVRRNRIDEGLLYLQVSRGVARRDHAFPAKPVPPVLVVTVKRIKPYPASIDGWGTTAITHPDLRWARCDIKTVGLLPNVLARQAAKEKGASEAILIAPDGTVTEGAATTVWIVDQEGRLRTRDLEANILPGCTRRVLIELLRENGIPFVEGPFTEQELRTAREAFITSATSFVKPILAIDGVAVGDGTPGPVTRRLFDIFSRHVRGQRNEPPRAAA</sequence>
<dbReference type="GO" id="GO:0008652">
    <property type="term" value="P:amino acid biosynthetic process"/>
    <property type="evidence" value="ECO:0007669"/>
    <property type="project" value="UniProtKB-ARBA"/>
</dbReference>
<dbReference type="EC" id="2.6.1.42" evidence="7"/>
<dbReference type="AlphaFoldDB" id="A0A975U4U6"/>
<comment type="catalytic activity">
    <reaction evidence="11">
        <text>L-valine + 2-oxoglutarate = 3-methyl-2-oxobutanoate + L-glutamate</text>
        <dbReference type="Rhea" id="RHEA:24813"/>
        <dbReference type="ChEBI" id="CHEBI:11851"/>
        <dbReference type="ChEBI" id="CHEBI:16810"/>
        <dbReference type="ChEBI" id="CHEBI:29985"/>
        <dbReference type="ChEBI" id="CHEBI:57762"/>
        <dbReference type="EC" id="2.6.1.42"/>
    </reaction>
</comment>
<dbReference type="EMBL" id="CP076448">
    <property type="protein sequence ID" value="QXM25071.1"/>
    <property type="molecule type" value="Genomic_DNA"/>
</dbReference>
<proteinExistence type="inferred from homology"/>
<evidence type="ECO:0000256" key="5">
    <source>
        <dbReference type="ARBA" id="ARBA00005072"/>
    </source>
</evidence>
<dbReference type="InterPro" id="IPR001544">
    <property type="entry name" value="Aminotrans_IV"/>
</dbReference>
<organism evidence="14 15">
    <name type="scientific">Elioraea tepida</name>
    <dbReference type="NCBI Taxonomy" id="2843330"/>
    <lineage>
        <taxon>Bacteria</taxon>
        <taxon>Pseudomonadati</taxon>
        <taxon>Pseudomonadota</taxon>
        <taxon>Alphaproteobacteria</taxon>
        <taxon>Acetobacterales</taxon>
        <taxon>Elioraeaceae</taxon>
        <taxon>Elioraea</taxon>
    </lineage>
</organism>
<evidence type="ECO:0000256" key="12">
    <source>
        <dbReference type="ARBA" id="ARBA00048798"/>
    </source>
</evidence>
<evidence type="ECO:0000256" key="6">
    <source>
        <dbReference type="ARBA" id="ARBA00009320"/>
    </source>
</evidence>
<keyword evidence="15" id="KW-1185">Reference proteome</keyword>
<keyword evidence="10" id="KW-0028">Amino-acid biosynthesis</keyword>
<dbReference type="GO" id="GO:0005829">
    <property type="term" value="C:cytosol"/>
    <property type="evidence" value="ECO:0007669"/>
    <property type="project" value="TreeGrafter"/>
</dbReference>
<evidence type="ECO:0000313" key="15">
    <source>
        <dbReference type="Proteomes" id="UP000694001"/>
    </source>
</evidence>
<evidence type="ECO:0000256" key="10">
    <source>
        <dbReference type="ARBA" id="ARBA00023304"/>
    </source>
</evidence>
<keyword evidence="14" id="KW-0808">Transferase</keyword>
<comment type="pathway">
    <text evidence="5">Amino-acid biosynthesis; L-leucine biosynthesis; L-leucine from 3-methyl-2-oxobutanoate: step 4/4.</text>
</comment>
<dbReference type="RefSeq" id="WP_218286127.1">
    <property type="nucleotide sequence ID" value="NZ_CP076448.1"/>
</dbReference>
<evidence type="ECO:0000256" key="13">
    <source>
        <dbReference type="ARBA" id="ARBA00049229"/>
    </source>
</evidence>
<name>A0A975U4U6_9PROT</name>
<evidence type="ECO:0000256" key="3">
    <source>
        <dbReference type="ARBA" id="ARBA00004824"/>
    </source>
</evidence>
<evidence type="ECO:0000256" key="7">
    <source>
        <dbReference type="ARBA" id="ARBA00013053"/>
    </source>
</evidence>
<comment type="cofactor">
    <cofactor evidence="1">
        <name>pyridoxal 5'-phosphate</name>
        <dbReference type="ChEBI" id="CHEBI:597326"/>
    </cofactor>
</comment>
<keyword evidence="10" id="KW-0100">Branched-chain amino acid biosynthesis</keyword>
<dbReference type="FunFam" id="3.20.10.10:FF:000002">
    <property type="entry name" value="D-alanine aminotransferase"/>
    <property type="match status" value="1"/>
</dbReference>
<evidence type="ECO:0000256" key="1">
    <source>
        <dbReference type="ARBA" id="ARBA00001933"/>
    </source>
</evidence>
<dbReference type="NCBIfam" id="NF005209">
    <property type="entry name" value="PRK06680.1"/>
    <property type="match status" value="1"/>
</dbReference>
<comment type="catalytic activity">
    <reaction evidence="13">
        <text>L-leucine + 2-oxoglutarate = 4-methyl-2-oxopentanoate + L-glutamate</text>
        <dbReference type="Rhea" id="RHEA:18321"/>
        <dbReference type="ChEBI" id="CHEBI:16810"/>
        <dbReference type="ChEBI" id="CHEBI:17865"/>
        <dbReference type="ChEBI" id="CHEBI:29985"/>
        <dbReference type="ChEBI" id="CHEBI:57427"/>
        <dbReference type="EC" id="2.6.1.42"/>
    </reaction>
</comment>
<comment type="similarity">
    <text evidence="6">Belongs to the class-IV pyridoxal-phosphate-dependent aminotransferase family.</text>
</comment>
<evidence type="ECO:0000313" key="14">
    <source>
        <dbReference type="EMBL" id="QXM25071.1"/>
    </source>
</evidence>
<evidence type="ECO:0000256" key="2">
    <source>
        <dbReference type="ARBA" id="ARBA00003109"/>
    </source>
</evidence>
<evidence type="ECO:0000256" key="4">
    <source>
        <dbReference type="ARBA" id="ARBA00004931"/>
    </source>
</evidence>
<dbReference type="GO" id="GO:0004084">
    <property type="term" value="F:branched-chain-amino-acid transaminase activity"/>
    <property type="evidence" value="ECO:0007669"/>
    <property type="project" value="UniProtKB-EC"/>
</dbReference>
<comment type="pathway">
    <text evidence="3">Amino-acid biosynthesis; L-isoleucine biosynthesis; L-isoleucine from 2-oxobutanoate: step 4/4.</text>
</comment>
<comment type="catalytic activity">
    <reaction evidence="12">
        <text>L-isoleucine + 2-oxoglutarate = (S)-3-methyl-2-oxopentanoate + L-glutamate</text>
        <dbReference type="Rhea" id="RHEA:24801"/>
        <dbReference type="ChEBI" id="CHEBI:16810"/>
        <dbReference type="ChEBI" id="CHEBI:29985"/>
        <dbReference type="ChEBI" id="CHEBI:35146"/>
        <dbReference type="ChEBI" id="CHEBI:58045"/>
        <dbReference type="EC" id="2.6.1.42"/>
    </reaction>
</comment>
<reference evidence="14" key="1">
    <citation type="submission" date="2021-06" db="EMBL/GenBank/DDBJ databases">
        <title>Elioraea tepida, sp. nov., a moderately thermophilic aerobic anoxygenic phototrophic bacterium isolated from an alkaline siliceous hot spring mat community in Yellowstone National Park, WY, USA.</title>
        <authorList>
            <person name="Saini M.K."/>
            <person name="Yoshida S."/>
            <person name="Sebastian A."/>
            <person name="Hirose S."/>
            <person name="Hara E."/>
            <person name="Tamaki H."/>
            <person name="Soulier N.T."/>
            <person name="Albert I."/>
            <person name="Hanada S."/>
            <person name="Bryant D.A."/>
            <person name="Tank M."/>
        </authorList>
    </citation>
    <scope>NUCLEOTIDE SEQUENCE</scope>
    <source>
        <strain evidence="14">MS-P2</strain>
    </source>
</reference>
<protein>
    <recommendedName>
        <fullName evidence="8">Probable branched-chain-amino-acid aminotransferase</fullName>
        <ecNumber evidence="7">2.6.1.42</ecNumber>
    </recommendedName>
</protein>
<dbReference type="Pfam" id="PF01063">
    <property type="entry name" value="Aminotran_4"/>
    <property type="match status" value="1"/>
</dbReference>
<evidence type="ECO:0000256" key="9">
    <source>
        <dbReference type="ARBA" id="ARBA00022898"/>
    </source>
</evidence>
<dbReference type="GO" id="GO:0009082">
    <property type="term" value="P:branched-chain amino acid biosynthetic process"/>
    <property type="evidence" value="ECO:0007669"/>
    <property type="project" value="UniProtKB-KW"/>
</dbReference>
<dbReference type="PANTHER" id="PTHR42743">
    <property type="entry name" value="AMINO-ACID AMINOTRANSFERASE"/>
    <property type="match status" value="1"/>
</dbReference>
<accession>A0A975U4U6</accession>
<dbReference type="PANTHER" id="PTHR42743:SF10">
    <property type="entry name" value="D-ALANINE AMINOTRANSFERASE"/>
    <property type="match status" value="1"/>
</dbReference>
<evidence type="ECO:0000256" key="8">
    <source>
        <dbReference type="ARBA" id="ARBA00014472"/>
    </source>
</evidence>
<gene>
    <name evidence="14" type="ORF">KO353_02120</name>
</gene>
<dbReference type="CDD" id="cd01558">
    <property type="entry name" value="D-AAT_like"/>
    <property type="match status" value="1"/>
</dbReference>
<comment type="pathway">
    <text evidence="4">Amino-acid biosynthesis; L-valine biosynthesis; L-valine from pyruvate: step 4/4.</text>
</comment>
<evidence type="ECO:0000256" key="11">
    <source>
        <dbReference type="ARBA" id="ARBA00048212"/>
    </source>
</evidence>
<dbReference type="InterPro" id="IPR050571">
    <property type="entry name" value="Class-IV_PLP-Dep_Aminotrnsfr"/>
</dbReference>
<keyword evidence="14" id="KW-0032">Aminotransferase</keyword>
<comment type="function">
    <text evidence="2">Acts on leucine, isoleucine and valine.</text>
</comment>
<dbReference type="KEGG" id="elio:KO353_02120"/>
<keyword evidence="9" id="KW-0663">Pyridoxal phosphate</keyword>
<dbReference type="Proteomes" id="UP000694001">
    <property type="component" value="Chromosome"/>
</dbReference>